<dbReference type="GO" id="GO:0000245">
    <property type="term" value="P:spliceosomal complex assembly"/>
    <property type="evidence" value="ECO:0007669"/>
    <property type="project" value="UniProtKB-UniRule"/>
</dbReference>
<dbReference type="GO" id="GO:0032797">
    <property type="term" value="C:SMN complex"/>
    <property type="evidence" value="ECO:0007669"/>
    <property type="project" value="UniProtKB-UniRule"/>
</dbReference>
<dbReference type="EMBL" id="JBGFUD010008452">
    <property type="protein sequence ID" value="MFH4982078.1"/>
    <property type="molecule type" value="Genomic_DNA"/>
</dbReference>
<comment type="subunit">
    <text evidence="7">Part of the core SMN complex.</text>
</comment>
<keyword evidence="2 7" id="KW-0963">Cytoplasm</keyword>
<organism evidence="8 9">
    <name type="scientific">Gnathostoma spinigerum</name>
    <dbReference type="NCBI Taxonomy" id="75299"/>
    <lineage>
        <taxon>Eukaryota</taxon>
        <taxon>Metazoa</taxon>
        <taxon>Ecdysozoa</taxon>
        <taxon>Nematoda</taxon>
        <taxon>Chromadorea</taxon>
        <taxon>Rhabditida</taxon>
        <taxon>Spirurina</taxon>
        <taxon>Gnathostomatomorpha</taxon>
        <taxon>Gnathostomatoidea</taxon>
        <taxon>Gnathostomatidae</taxon>
        <taxon>Gnathostoma</taxon>
    </lineage>
</organism>
<evidence type="ECO:0000256" key="6">
    <source>
        <dbReference type="ARBA" id="ARBA00047179"/>
    </source>
</evidence>
<dbReference type="Proteomes" id="UP001608902">
    <property type="component" value="Unassembled WGS sequence"/>
</dbReference>
<evidence type="ECO:0000256" key="2">
    <source>
        <dbReference type="ARBA" id="ARBA00022490"/>
    </source>
</evidence>
<accession>A0ABD6EYC6</accession>
<evidence type="ECO:0000313" key="9">
    <source>
        <dbReference type="Proteomes" id="UP001608902"/>
    </source>
</evidence>
<reference evidence="8 9" key="1">
    <citation type="submission" date="2024-08" db="EMBL/GenBank/DDBJ databases">
        <title>Gnathostoma spinigerum genome.</title>
        <authorList>
            <person name="Gonzalez-Bertolin B."/>
            <person name="Monzon S."/>
            <person name="Zaballos A."/>
            <person name="Jimenez P."/>
            <person name="Dekumyoy P."/>
            <person name="Varona S."/>
            <person name="Cuesta I."/>
            <person name="Sumanam S."/>
            <person name="Adisakwattana P."/>
            <person name="Gasser R.B."/>
            <person name="Hernandez-Gonzalez A."/>
            <person name="Young N.D."/>
            <person name="Perteguer M.J."/>
        </authorList>
    </citation>
    <scope>NUCLEOTIDE SEQUENCE [LARGE SCALE GENOMIC DNA]</scope>
    <source>
        <strain evidence="8">AL3</strain>
        <tissue evidence="8">Liver</tissue>
    </source>
</reference>
<name>A0ABD6EYC6_9BILA</name>
<dbReference type="Gene3D" id="1.20.58.1070">
    <property type="match status" value="1"/>
</dbReference>
<dbReference type="InterPro" id="IPR035426">
    <property type="entry name" value="Gemin2/Brr1"/>
</dbReference>
<evidence type="ECO:0000256" key="7">
    <source>
        <dbReference type="PIRNR" id="PIRNR038038"/>
    </source>
</evidence>
<dbReference type="PIRSF" id="PIRSF038038">
    <property type="entry name" value="SMN_Gemin2"/>
    <property type="match status" value="1"/>
</dbReference>
<keyword evidence="9" id="KW-1185">Reference proteome</keyword>
<gene>
    <name evidence="8" type="ORF">AB6A40_008787</name>
</gene>
<dbReference type="GO" id="GO:0005681">
    <property type="term" value="C:spliceosomal complex"/>
    <property type="evidence" value="ECO:0007669"/>
    <property type="project" value="UniProtKB-UniRule"/>
</dbReference>
<dbReference type="GO" id="GO:0000387">
    <property type="term" value="P:spliceosomal snRNP assembly"/>
    <property type="evidence" value="ECO:0007669"/>
    <property type="project" value="UniProtKB-UniRule"/>
</dbReference>
<protein>
    <recommendedName>
        <fullName evidence="6 7">Gem-associated protein 2</fullName>
    </recommendedName>
</protein>
<comment type="function">
    <text evidence="7">The SMN complex catalyzes the assembly of small nuclear ribonucleoproteins (snRNPs), the building blocks of the spliceosome, and thereby plays an important role in the splicing of cellular pre-mRNAs.</text>
</comment>
<dbReference type="PANTHER" id="PTHR12794:SF0">
    <property type="entry name" value="GEM-ASSOCIATED PROTEIN 2"/>
    <property type="match status" value="1"/>
</dbReference>
<comment type="caution">
    <text evidence="8">The sequence shown here is derived from an EMBL/GenBank/DDBJ whole genome shotgun (WGS) entry which is preliminary data.</text>
</comment>
<dbReference type="InterPro" id="IPR017364">
    <property type="entry name" value="GEMIN2"/>
</dbReference>
<comment type="similarity">
    <text evidence="5 7">Belongs to the gemin-2 family.</text>
</comment>
<evidence type="ECO:0000256" key="4">
    <source>
        <dbReference type="ARBA" id="ARBA00023187"/>
    </source>
</evidence>
<evidence type="ECO:0000256" key="3">
    <source>
        <dbReference type="ARBA" id="ARBA00022664"/>
    </source>
</evidence>
<evidence type="ECO:0000256" key="1">
    <source>
        <dbReference type="ARBA" id="ARBA00004496"/>
    </source>
</evidence>
<proteinExistence type="inferred from homology"/>
<keyword evidence="4 7" id="KW-0508">mRNA splicing</keyword>
<dbReference type="Pfam" id="PF04938">
    <property type="entry name" value="SIP1"/>
    <property type="match status" value="1"/>
</dbReference>
<evidence type="ECO:0000256" key="5">
    <source>
        <dbReference type="ARBA" id="ARBA00025758"/>
    </source>
</evidence>
<sequence>MEQEAFCDIGHFDEEDVHLDEAPRSAVDYLRQVIVGRKKCADVVIANTDVNQQEIQQRSSGSNVKIKTISVYAPSREWIEAKVSVFGIESQVRDFSTKRCSLERKREKVPKLPCSKFPKLNDCEGWLSFCLEERSPFVPILKRDEERFSHHLGTPPTARLVLSLSEARVSNLVQYLSEKFLDSSYSRALMEWIFAMLLVLQKPLQQDVCASMRSMVRHARALRETFEPPDGCNSPIVLELSYLIAIVSVYFGQTDLADYT</sequence>
<comment type="subcellular location">
    <subcellularLocation>
        <location evidence="1">Cytoplasm</location>
    </subcellularLocation>
</comment>
<dbReference type="PANTHER" id="PTHR12794">
    <property type="entry name" value="GEMIN2"/>
    <property type="match status" value="1"/>
</dbReference>
<keyword evidence="3 7" id="KW-0507">mRNA processing</keyword>
<evidence type="ECO:0000313" key="8">
    <source>
        <dbReference type="EMBL" id="MFH4982078.1"/>
    </source>
</evidence>
<dbReference type="AlphaFoldDB" id="A0ABD6EYC6"/>